<dbReference type="CDD" id="cd02440">
    <property type="entry name" value="AdoMet_MTases"/>
    <property type="match status" value="1"/>
</dbReference>
<dbReference type="GO" id="GO:0008168">
    <property type="term" value="F:methyltransferase activity"/>
    <property type="evidence" value="ECO:0007669"/>
    <property type="project" value="UniProtKB-KW"/>
</dbReference>
<reference evidence="2 3" key="1">
    <citation type="submission" date="2020-03" db="EMBL/GenBank/DDBJ databases">
        <title>Two novel Motilibacter sp.</title>
        <authorList>
            <person name="Liu S."/>
        </authorList>
    </citation>
    <scope>NUCLEOTIDE SEQUENCE [LARGE SCALE GENOMIC DNA]</scope>
    <source>
        <strain evidence="2 3">E257</strain>
    </source>
</reference>
<dbReference type="SUPFAM" id="SSF53335">
    <property type="entry name" value="S-adenosyl-L-methionine-dependent methyltransferases"/>
    <property type="match status" value="1"/>
</dbReference>
<evidence type="ECO:0000313" key="3">
    <source>
        <dbReference type="Proteomes" id="UP000800981"/>
    </source>
</evidence>
<evidence type="ECO:0000313" key="2">
    <source>
        <dbReference type="EMBL" id="NHC14767.1"/>
    </source>
</evidence>
<protein>
    <submittedName>
        <fullName evidence="2">Class I SAM-dependent methyltransferase</fullName>
    </submittedName>
</protein>
<evidence type="ECO:0000259" key="1">
    <source>
        <dbReference type="Pfam" id="PF13649"/>
    </source>
</evidence>
<dbReference type="InterPro" id="IPR041698">
    <property type="entry name" value="Methyltransf_25"/>
</dbReference>
<accession>A0ABX0GVE6</accession>
<name>A0ABX0GVE6_9ACTN</name>
<organism evidence="2 3">
    <name type="scientific">Motilibacter deserti</name>
    <dbReference type="NCBI Taxonomy" id="2714956"/>
    <lineage>
        <taxon>Bacteria</taxon>
        <taxon>Bacillati</taxon>
        <taxon>Actinomycetota</taxon>
        <taxon>Actinomycetes</taxon>
        <taxon>Motilibacterales</taxon>
        <taxon>Motilibacteraceae</taxon>
        <taxon>Motilibacter</taxon>
    </lineage>
</organism>
<dbReference type="RefSeq" id="WP_166282606.1">
    <property type="nucleotide sequence ID" value="NZ_JAANNP010000010.1"/>
</dbReference>
<keyword evidence="2" id="KW-0808">Transferase</keyword>
<dbReference type="GO" id="GO:0032259">
    <property type="term" value="P:methylation"/>
    <property type="evidence" value="ECO:0007669"/>
    <property type="project" value="UniProtKB-KW"/>
</dbReference>
<dbReference type="EMBL" id="JAANNP010000010">
    <property type="protein sequence ID" value="NHC14767.1"/>
    <property type="molecule type" value="Genomic_DNA"/>
</dbReference>
<keyword evidence="2" id="KW-0489">Methyltransferase</keyword>
<proteinExistence type="predicted"/>
<feature type="domain" description="Methyltransferase" evidence="1">
    <location>
        <begin position="53"/>
        <end position="147"/>
    </location>
</feature>
<comment type="caution">
    <text evidence="2">The sequence shown here is derived from an EMBL/GenBank/DDBJ whole genome shotgun (WGS) entry which is preliminary data.</text>
</comment>
<dbReference type="InterPro" id="IPR029063">
    <property type="entry name" value="SAM-dependent_MTases_sf"/>
</dbReference>
<keyword evidence="3" id="KW-1185">Reference proteome</keyword>
<dbReference type="Proteomes" id="UP000800981">
    <property type="component" value="Unassembled WGS sequence"/>
</dbReference>
<sequence length="261" mass="28702">MSLVPTQTRAEGPAAAMLRRWDDQQAAYISRREERFAIMLDVVEATVPADGLVLDLACGPGSISARVAQRFPRMRCLGVDYDPALLALARDWAAEGGHDDRVHFADVDLFDPSWLSVLQGEAPHAVLSSTALHWLPGAVLARLYSDLGGILEQESVFLNADHLRAPTGRELFTTLAAADDERTQAAAHAGGVDTWDAWFDALADDPEYATALAERESRFADRPRNPDLSLGFHVEALRVAGFREAGPIWQHFDDYVVLARR</sequence>
<dbReference type="Pfam" id="PF13649">
    <property type="entry name" value="Methyltransf_25"/>
    <property type="match status" value="1"/>
</dbReference>
<gene>
    <name evidence="2" type="ORF">G9H71_13340</name>
</gene>
<dbReference type="Gene3D" id="3.40.50.150">
    <property type="entry name" value="Vaccinia Virus protein VP39"/>
    <property type="match status" value="1"/>
</dbReference>